<dbReference type="InterPro" id="IPR053959">
    <property type="entry name" value="YvlB/LiaX_N"/>
</dbReference>
<comment type="caution">
    <text evidence="2">The sequence shown here is derived from an EMBL/GenBank/DDBJ whole genome shotgun (WGS) entry which is preliminary data.</text>
</comment>
<organism evidence="2">
    <name type="scientific">candidate division WOR-3 bacterium</name>
    <dbReference type="NCBI Taxonomy" id="2052148"/>
    <lineage>
        <taxon>Bacteria</taxon>
        <taxon>Bacteria division WOR-3</taxon>
    </lineage>
</organism>
<reference evidence="2" key="1">
    <citation type="journal article" date="2020" name="mSystems">
        <title>Genome- and Community-Level Interaction Insights into Carbon Utilization and Element Cycling Functions of Hydrothermarchaeota in Hydrothermal Sediment.</title>
        <authorList>
            <person name="Zhou Z."/>
            <person name="Liu Y."/>
            <person name="Xu W."/>
            <person name="Pan J."/>
            <person name="Luo Z.H."/>
            <person name="Li M."/>
        </authorList>
    </citation>
    <scope>NUCLEOTIDE SEQUENCE [LARGE SCALE GENOMIC DNA]</scope>
    <source>
        <strain evidence="2">SpSt-258</strain>
    </source>
</reference>
<proteinExistence type="predicted"/>
<feature type="domain" description="YvlB/LiaX N-terminal" evidence="1">
    <location>
        <begin position="3"/>
        <end position="33"/>
    </location>
</feature>
<name>A0A7V0Z4C3_UNCW3</name>
<dbReference type="Pfam" id="PF22746">
    <property type="entry name" value="SHOCT-like_DUF2089-C"/>
    <property type="match status" value="1"/>
</dbReference>
<dbReference type="EMBL" id="DSKY01000007">
    <property type="protein sequence ID" value="HDY58407.1"/>
    <property type="molecule type" value="Genomic_DNA"/>
</dbReference>
<evidence type="ECO:0000313" key="2">
    <source>
        <dbReference type="EMBL" id="HDY58407.1"/>
    </source>
</evidence>
<evidence type="ECO:0000259" key="1">
    <source>
        <dbReference type="Pfam" id="PF22746"/>
    </source>
</evidence>
<sequence>MSEERRKILNMVAEGKITPEEAERLLSVLKETKDRAHFFRVRVYDRNNDKTKVKVDIPLGVLRLLLKFGATFQGLAPEGFKMNIKGKEFKLDEFTPEMIDKIISELGESGRFNLVEVEDTEDNERVEVYIE</sequence>
<accession>A0A7V0Z4C3</accession>
<protein>
    <recommendedName>
        <fullName evidence="1">YvlB/LiaX N-terminal domain-containing protein</fullName>
    </recommendedName>
</protein>
<dbReference type="AlphaFoldDB" id="A0A7V0Z4C3"/>
<gene>
    <name evidence="2" type="ORF">ENP86_02485</name>
</gene>